<keyword evidence="5" id="KW-0479">Metal-binding</keyword>
<dbReference type="InterPro" id="IPR001474">
    <property type="entry name" value="GTP_CycHdrlase_I"/>
</dbReference>
<dbReference type="NCBIfam" id="NF006826">
    <property type="entry name" value="PRK09347.1-3"/>
    <property type="match status" value="1"/>
</dbReference>
<reference evidence="8" key="1">
    <citation type="journal article" date="2019" name="Int. J. Syst. Evol. Microbiol.">
        <title>The Global Catalogue of Microorganisms (GCM) 10K type strain sequencing project: providing services to taxonomists for standard genome sequencing and annotation.</title>
        <authorList>
            <consortium name="The Broad Institute Genomics Platform"/>
            <consortium name="The Broad Institute Genome Sequencing Center for Infectious Disease"/>
            <person name="Wu L."/>
            <person name="Ma J."/>
        </authorList>
    </citation>
    <scope>NUCLEOTIDE SEQUENCE [LARGE SCALE GENOMIC DNA]</scope>
    <source>
        <strain evidence="8">CGMCC 1.15475</strain>
    </source>
</reference>
<keyword evidence="5" id="KW-0547">Nucleotide-binding</keyword>
<dbReference type="NCBIfam" id="NF006825">
    <property type="entry name" value="PRK09347.1-2"/>
    <property type="match status" value="1"/>
</dbReference>
<evidence type="ECO:0000313" key="7">
    <source>
        <dbReference type="EMBL" id="MFD1862623.1"/>
    </source>
</evidence>
<evidence type="ECO:0000256" key="5">
    <source>
        <dbReference type="HAMAP-Rule" id="MF_00223"/>
    </source>
</evidence>
<evidence type="ECO:0000256" key="2">
    <source>
        <dbReference type="ARBA" id="ARBA00005080"/>
    </source>
</evidence>
<keyword evidence="3 5" id="KW-0554">One-carbon metabolism</keyword>
<keyword evidence="5" id="KW-0862">Zinc</keyword>
<dbReference type="InterPro" id="IPR020602">
    <property type="entry name" value="GTP_CycHdrlase_I_dom"/>
</dbReference>
<keyword evidence="8" id="KW-1185">Reference proteome</keyword>
<proteinExistence type="inferred from homology"/>
<evidence type="ECO:0000256" key="1">
    <source>
        <dbReference type="ARBA" id="ARBA00001052"/>
    </source>
</evidence>
<dbReference type="NCBIfam" id="TIGR00063">
    <property type="entry name" value="folE"/>
    <property type="match status" value="1"/>
</dbReference>
<dbReference type="RefSeq" id="WP_204892342.1">
    <property type="nucleotide sequence ID" value="NZ_JBHUFW010000004.1"/>
</dbReference>
<dbReference type="InterPro" id="IPR018234">
    <property type="entry name" value="GTP_CycHdrlase_I_CS"/>
</dbReference>
<dbReference type="InterPro" id="IPR043133">
    <property type="entry name" value="GTP-CH-I_C/QueF"/>
</dbReference>
<accession>A0ABW4QH67</accession>
<gene>
    <name evidence="5 7" type="primary">folE</name>
    <name evidence="7" type="ORF">ACFSDB_06750</name>
</gene>
<evidence type="ECO:0000256" key="4">
    <source>
        <dbReference type="ARBA" id="ARBA00022801"/>
    </source>
</evidence>
<keyword evidence="4 5" id="KW-0378">Hydrolase</keyword>
<comment type="catalytic activity">
    <reaction evidence="1 5">
        <text>GTP + H2O = 7,8-dihydroneopterin 3'-triphosphate + formate + H(+)</text>
        <dbReference type="Rhea" id="RHEA:17473"/>
        <dbReference type="ChEBI" id="CHEBI:15377"/>
        <dbReference type="ChEBI" id="CHEBI:15378"/>
        <dbReference type="ChEBI" id="CHEBI:15740"/>
        <dbReference type="ChEBI" id="CHEBI:37565"/>
        <dbReference type="ChEBI" id="CHEBI:58462"/>
        <dbReference type="EC" id="3.5.4.16"/>
    </reaction>
</comment>
<dbReference type="Pfam" id="PF01227">
    <property type="entry name" value="GTP_cyclohydroI"/>
    <property type="match status" value="1"/>
</dbReference>
<keyword evidence="5" id="KW-0342">GTP-binding</keyword>
<dbReference type="PANTHER" id="PTHR11109:SF7">
    <property type="entry name" value="GTP CYCLOHYDROLASE 1"/>
    <property type="match status" value="1"/>
</dbReference>
<feature type="binding site" evidence="5">
    <location>
        <position position="92"/>
    </location>
    <ligand>
        <name>Zn(2+)</name>
        <dbReference type="ChEBI" id="CHEBI:29105"/>
    </ligand>
</feature>
<dbReference type="PANTHER" id="PTHR11109">
    <property type="entry name" value="GTP CYCLOHYDROLASE I"/>
    <property type="match status" value="1"/>
</dbReference>
<dbReference type="Gene3D" id="1.10.286.10">
    <property type="match status" value="1"/>
</dbReference>
<dbReference type="EMBL" id="JBHUFW010000004">
    <property type="protein sequence ID" value="MFD1862623.1"/>
    <property type="molecule type" value="Genomic_DNA"/>
</dbReference>
<evidence type="ECO:0000259" key="6">
    <source>
        <dbReference type="Pfam" id="PF01227"/>
    </source>
</evidence>
<dbReference type="PROSITE" id="PS00860">
    <property type="entry name" value="GTP_CYCLOHYDROL_1_2"/>
    <property type="match status" value="1"/>
</dbReference>
<feature type="domain" description="GTP cyclohydrolase I" evidence="6">
    <location>
        <begin position="23"/>
        <end position="200"/>
    </location>
</feature>
<feature type="binding site" evidence="5">
    <location>
        <position position="95"/>
    </location>
    <ligand>
        <name>Zn(2+)</name>
        <dbReference type="ChEBI" id="CHEBI:29105"/>
    </ligand>
</feature>
<dbReference type="Proteomes" id="UP001597273">
    <property type="component" value="Unassembled WGS sequence"/>
</dbReference>
<comment type="pathway">
    <text evidence="2 5">Cofactor biosynthesis; 7,8-dihydroneopterin triphosphate biosynthesis; 7,8-dihydroneopterin triphosphate from GTP: step 1/1.</text>
</comment>
<protein>
    <recommendedName>
        <fullName evidence="5">GTP cyclohydrolase 1</fullName>
        <ecNumber evidence="5">3.5.4.16</ecNumber>
    </recommendedName>
    <alternativeName>
        <fullName evidence="5">GTP cyclohydrolase I</fullName>
        <shortName evidence="5">GTP-CH-I</shortName>
    </alternativeName>
</protein>
<dbReference type="InterPro" id="IPR043134">
    <property type="entry name" value="GTP-CH-I_N"/>
</dbReference>
<name>A0ABW4QH67_9BACL</name>
<feature type="binding site" evidence="5">
    <location>
        <position position="164"/>
    </location>
    <ligand>
        <name>Zn(2+)</name>
        <dbReference type="ChEBI" id="CHEBI:29105"/>
    </ligand>
</feature>
<dbReference type="Gene3D" id="3.30.1130.10">
    <property type="match status" value="1"/>
</dbReference>
<organism evidence="7 8">
    <name type="scientific">Planococcus chinensis</name>
    <dbReference type="NCBI Taxonomy" id="272917"/>
    <lineage>
        <taxon>Bacteria</taxon>
        <taxon>Bacillati</taxon>
        <taxon>Bacillota</taxon>
        <taxon>Bacilli</taxon>
        <taxon>Bacillales</taxon>
        <taxon>Caryophanaceae</taxon>
        <taxon>Planococcus</taxon>
    </lineage>
</organism>
<comment type="caution">
    <text evidence="7">The sequence shown here is derived from an EMBL/GenBank/DDBJ whole genome shotgun (WGS) entry which is preliminary data.</text>
</comment>
<dbReference type="GO" id="GO:0003934">
    <property type="term" value="F:GTP cyclohydrolase I activity"/>
    <property type="evidence" value="ECO:0007669"/>
    <property type="project" value="UniProtKB-EC"/>
</dbReference>
<dbReference type="EC" id="3.5.4.16" evidence="5"/>
<dbReference type="HAMAP" id="MF_00223">
    <property type="entry name" value="FolE"/>
    <property type="match status" value="1"/>
</dbReference>
<dbReference type="SUPFAM" id="SSF55620">
    <property type="entry name" value="Tetrahydrobiopterin biosynthesis enzymes-like"/>
    <property type="match status" value="1"/>
</dbReference>
<comment type="similarity">
    <text evidence="5">Belongs to the GTP cyclohydrolase I family.</text>
</comment>
<sequence length="203" mass="22908">MCLLQEENIVINTNSHKVDLNKIEQAVTMILEAVGEDPSREGLLDTPKRVAKMYAEIFSGLQEDPKEYFKTVFHEGHEELVLVKDIPFYSTCEHHLVPFFGKAHIAYIPRDGVVTGLSKLARAVETVSKRPQLQERITSTIADSLMETLNPHGVYVMVEAEHMCMTMRGIKKPGAKTVTAVSRGIFETDDIKRAEIMTYINMN</sequence>
<evidence type="ECO:0000256" key="3">
    <source>
        <dbReference type="ARBA" id="ARBA00022563"/>
    </source>
</evidence>
<dbReference type="PROSITE" id="PS00859">
    <property type="entry name" value="GTP_CYCLOHYDROL_1_1"/>
    <property type="match status" value="1"/>
</dbReference>
<comment type="subunit">
    <text evidence="5">Homopolymer.</text>
</comment>
<evidence type="ECO:0000313" key="8">
    <source>
        <dbReference type="Proteomes" id="UP001597273"/>
    </source>
</evidence>